<feature type="domain" description="Eis-like acetyltransferase" evidence="2">
    <location>
        <begin position="242"/>
        <end position="320"/>
    </location>
</feature>
<evidence type="ECO:0000313" key="3">
    <source>
        <dbReference type="EMBL" id="MDK6275527.1"/>
    </source>
</evidence>
<evidence type="ECO:0000259" key="2">
    <source>
        <dbReference type="Pfam" id="PF17668"/>
    </source>
</evidence>
<dbReference type="GO" id="GO:0034069">
    <property type="term" value="F:aminoglycoside N-acetyltransferase activity"/>
    <property type="evidence" value="ECO:0007669"/>
    <property type="project" value="TreeGrafter"/>
</dbReference>
<dbReference type="Pfam" id="PF13527">
    <property type="entry name" value="Acetyltransf_9"/>
    <property type="match status" value="1"/>
</dbReference>
<dbReference type="Proteomes" id="UP001240483">
    <property type="component" value="Unassembled WGS sequence"/>
</dbReference>
<proteinExistence type="predicted"/>
<dbReference type="GO" id="GO:0030649">
    <property type="term" value="P:aminoglycoside antibiotic catabolic process"/>
    <property type="evidence" value="ECO:0007669"/>
    <property type="project" value="TreeGrafter"/>
</dbReference>
<dbReference type="SUPFAM" id="SSF55729">
    <property type="entry name" value="Acyl-CoA N-acyltransferases (Nat)"/>
    <property type="match status" value="1"/>
</dbReference>
<dbReference type="SUPFAM" id="SSF55718">
    <property type="entry name" value="SCP-like"/>
    <property type="match status" value="1"/>
</dbReference>
<protein>
    <submittedName>
        <fullName evidence="3">GNAT family N-acetyltransferase</fullName>
        <ecNumber evidence="3">2.3.1.-</ecNumber>
    </submittedName>
</protein>
<dbReference type="EC" id="2.3.1.-" evidence="3"/>
<keyword evidence="3" id="KW-0012">Acyltransferase</keyword>
<reference evidence="3" key="1">
    <citation type="submission" date="2023-05" db="EMBL/GenBank/DDBJ databases">
        <title>Cataloging the Phylogenetic Diversity of Human Bladder Bacteria.</title>
        <authorList>
            <person name="Du J."/>
        </authorList>
    </citation>
    <scope>NUCLEOTIDE SEQUENCE</scope>
    <source>
        <strain evidence="3">UMB9978</strain>
    </source>
</reference>
<comment type="caution">
    <text evidence="3">The sequence shown here is derived from an EMBL/GenBank/DDBJ whole genome shotgun (WGS) entry which is preliminary data.</text>
</comment>
<dbReference type="InterPro" id="IPR016181">
    <property type="entry name" value="Acyl_CoA_acyltransferase"/>
</dbReference>
<keyword evidence="3" id="KW-0808">Transferase</keyword>
<dbReference type="InterPro" id="IPR051554">
    <property type="entry name" value="Acetyltransferase_Eis"/>
</dbReference>
<accession>A0AAP4C972</accession>
<organism evidence="3 4">
    <name type="scientific">Pseudoglutamicibacter cumminsii</name>
    <dbReference type="NCBI Taxonomy" id="156979"/>
    <lineage>
        <taxon>Bacteria</taxon>
        <taxon>Bacillati</taxon>
        <taxon>Actinomycetota</taxon>
        <taxon>Actinomycetes</taxon>
        <taxon>Micrococcales</taxon>
        <taxon>Micrococcaceae</taxon>
        <taxon>Pseudoglutamicibacter</taxon>
    </lineage>
</organism>
<dbReference type="Gene3D" id="3.40.630.30">
    <property type="match status" value="2"/>
</dbReference>
<name>A0AAP4C972_9MICC</name>
<feature type="domain" description="Enhanced intracellular survival protein" evidence="1">
    <location>
        <begin position="338"/>
        <end position="441"/>
    </location>
</feature>
<dbReference type="PANTHER" id="PTHR37817">
    <property type="entry name" value="N-ACETYLTRANSFERASE EIS"/>
    <property type="match status" value="1"/>
</dbReference>
<sequence>MSTDVVRDEQFRVVRHSPDGPLGSPDPVTEAFIEAMALSFLEGRRSKEELQGKVDRFRLDGSLLTMVHDDNQPSIALDAEIPVATFAEFPGKLCVREGVLVDTHMVTEVTVRTSHRRRGLLTKMMHASFDRAKEAGRPLAALTATEGVIYGRFGFGVAAHTGTCRVKVLHGLRLRDSAIKAIEDSGVRVVVPSWDEMPAIHRESSEAFVKRMPGQIAPVSSQIRRAEGMSNYSAEPGENHDLRPLVALGPDGAVRGHAIAEFSGWESNPFTLQVHELMAADPVAELALWQALGATDLVAELSADAVVADHALRVALINGRDVIDGETKDALWLRMLDVPEAMRARGLSAEGSVVLDVTDPLGYAQGTFLIETDENETRVTESPEDVSVGADVPRLSLDAEALAALYLGTCRVADLVASGRAQAKEADLEALHVLFHSKVPPINTTYF</sequence>
<dbReference type="Pfam" id="PF17668">
    <property type="entry name" value="Acetyltransf_17"/>
    <property type="match status" value="1"/>
</dbReference>
<gene>
    <name evidence="3" type="ORF">QP116_07280</name>
</gene>
<dbReference type="Pfam" id="PF13530">
    <property type="entry name" value="SCP2_2"/>
    <property type="match status" value="1"/>
</dbReference>
<dbReference type="Gene3D" id="3.30.1050.10">
    <property type="entry name" value="SCP2 sterol-binding domain"/>
    <property type="match status" value="1"/>
</dbReference>
<dbReference type="InterPro" id="IPR025559">
    <property type="entry name" value="Eis_dom"/>
</dbReference>
<dbReference type="AlphaFoldDB" id="A0AAP4C972"/>
<evidence type="ECO:0000259" key="1">
    <source>
        <dbReference type="Pfam" id="PF13530"/>
    </source>
</evidence>
<dbReference type="EMBL" id="JASODW010000008">
    <property type="protein sequence ID" value="MDK6275527.1"/>
    <property type="molecule type" value="Genomic_DNA"/>
</dbReference>
<dbReference type="PANTHER" id="PTHR37817:SF1">
    <property type="entry name" value="N-ACETYLTRANSFERASE EIS"/>
    <property type="match status" value="1"/>
</dbReference>
<dbReference type="InterPro" id="IPR036527">
    <property type="entry name" value="SCP2_sterol-bd_dom_sf"/>
</dbReference>
<evidence type="ECO:0000313" key="4">
    <source>
        <dbReference type="Proteomes" id="UP001240483"/>
    </source>
</evidence>
<dbReference type="RefSeq" id="WP_285333333.1">
    <property type="nucleotide sequence ID" value="NZ_CALUAG010000016.1"/>
</dbReference>
<dbReference type="InterPro" id="IPR041380">
    <property type="entry name" value="Acetyltransf_17"/>
</dbReference>